<dbReference type="InterPro" id="IPR024688">
    <property type="entry name" value="Mac_dom"/>
</dbReference>
<dbReference type="CDD" id="cd03357">
    <property type="entry name" value="LbH_MAT_GAT"/>
    <property type="match status" value="1"/>
</dbReference>
<accession>A0ABW4CXG4</accession>
<dbReference type="SMART" id="SM01266">
    <property type="entry name" value="Mac"/>
    <property type="match status" value="1"/>
</dbReference>
<organism evidence="7 8">
    <name type="scientific">Lacticaseibacillus hegangensis</name>
    <dbReference type="NCBI Taxonomy" id="2486010"/>
    <lineage>
        <taxon>Bacteria</taxon>
        <taxon>Bacillati</taxon>
        <taxon>Bacillota</taxon>
        <taxon>Bacilli</taxon>
        <taxon>Lactobacillales</taxon>
        <taxon>Lactobacillaceae</taxon>
        <taxon>Lacticaseibacillus</taxon>
    </lineage>
</organism>
<dbReference type="Proteomes" id="UP001597212">
    <property type="component" value="Unassembled WGS sequence"/>
</dbReference>
<proteinExistence type="inferred from homology"/>
<dbReference type="Pfam" id="PF12464">
    <property type="entry name" value="Mac"/>
    <property type="match status" value="1"/>
</dbReference>
<evidence type="ECO:0000259" key="6">
    <source>
        <dbReference type="SMART" id="SM01266"/>
    </source>
</evidence>
<dbReference type="EMBL" id="JBHTOK010000064">
    <property type="protein sequence ID" value="MFD1441245.1"/>
    <property type="molecule type" value="Genomic_DNA"/>
</dbReference>
<evidence type="ECO:0000256" key="3">
    <source>
        <dbReference type="ARBA" id="ARBA00022737"/>
    </source>
</evidence>
<dbReference type="InterPro" id="IPR011004">
    <property type="entry name" value="Trimer_LpxA-like_sf"/>
</dbReference>
<evidence type="ECO:0000256" key="1">
    <source>
        <dbReference type="ARBA" id="ARBA00007274"/>
    </source>
</evidence>
<dbReference type="PANTHER" id="PTHR43017">
    <property type="entry name" value="GALACTOSIDE O-ACETYLTRANSFERASE"/>
    <property type="match status" value="1"/>
</dbReference>
<dbReference type="RefSeq" id="WP_125757267.1">
    <property type="nucleotide sequence ID" value="NZ_JBHTOK010000064.1"/>
</dbReference>
<evidence type="ECO:0000256" key="2">
    <source>
        <dbReference type="ARBA" id="ARBA00022679"/>
    </source>
</evidence>
<keyword evidence="2 5" id="KW-0808">Transferase</keyword>
<evidence type="ECO:0000256" key="4">
    <source>
        <dbReference type="ARBA" id="ARBA00023315"/>
    </source>
</evidence>
<gene>
    <name evidence="7" type="ORF">ACFQ5K_07650</name>
</gene>
<dbReference type="PANTHER" id="PTHR43017:SF1">
    <property type="entry name" value="ACETYLTRANSFERASE YJL218W-RELATED"/>
    <property type="match status" value="1"/>
</dbReference>
<sequence length="203" mass="22400">MTDHPELHGGSLYLTNDPDLVYQQQQALELLYDFNQTRPHETARRQQLLAQMFAALGKDCYVEPPLHANWGGRFVHFGDGVYANFNLTLVDDTHIFVGAHTMFGPNVTIATTGHPIDPPLRQHGYQYSAPVHIGKNCWLGAGVTVLPGVTIGANTVVGAGSIVTHDLPANVIAYGDPCKVARPISEHDREYYFKQRKIDPGRA</sequence>
<dbReference type="InterPro" id="IPR039369">
    <property type="entry name" value="LacA-like"/>
</dbReference>
<dbReference type="InterPro" id="IPR001451">
    <property type="entry name" value="Hexapep"/>
</dbReference>
<keyword evidence="4 5" id="KW-0012">Acyltransferase</keyword>
<dbReference type="GO" id="GO:0016746">
    <property type="term" value="F:acyltransferase activity"/>
    <property type="evidence" value="ECO:0007669"/>
    <property type="project" value="UniProtKB-KW"/>
</dbReference>
<comment type="caution">
    <text evidence="7">The sequence shown here is derived from an EMBL/GenBank/DDBJ whole genome shotgun (WGS) entry which is preliminary data.</text>
</comment>
<evidence type="ECO:0000256" key="5">
    <source>
        <dbReference type="RuleBase" id="RU367021"/>
    </source>
</evidence>
<dbReference type="InterPro" id="IPR018357">
    <property type="entry name" value="Hexapep_transf_CS"/>
</dbReference>
<evidence type="ECO:0000313" key="8">
    <source>
        <dbReference type="Proteomes" id="UP001597212"/>
    </source>
</evidence>
<dbReference type="Gene3D" id="2.160.10.10">
    <property type="entry name" value="Hexapeptide repeat proteins"/>
    <property type="match status" value="1"/>
</dbReference>
<evidence type="ECO:0000313" key="7">
    <source>
        <dbReference type="EMBL" id="MFD1441245.1"/>
    </source>
</evidence>
<feature type="domain" description="Maltose/galactoside acetyltransferase" evidence="6">
    <location>
        <begin position="4"/>
        <end position="58"/>
    </location>
</feature>
<comment type="similarity">
    <text evidence="1 5">Belongs to the transferase hexapeptide repeat family.</text>
</comment>
<protein>
    <recommendedName>
        <fullName evidence="5">Acetyltransferase</fullName>
        <ecNumber evidence="5">2.3.1.-</ecNumber>
    </recommendedName>
</protein>
<keyword evidence="3" id="KW-0677">Repeat</keyword>
<dbReference type="Pfam" id="PF00132">
    <property type="entry name" value="Hexapep"/>
    <property type="match status" value="1"/>
</dbReference>
<keyword evidence="8" id="KW-1185">Reference proteome</keyword>
<dbReference type="PROSITE" id="PS00101">
    <property type="entry name" value="HEXAPEP_TRANSFERASES"/>
    <property type="match status" value="1"/>
</dbReference>
<name>A0ABW4CXG4_9LACO</name>
<reference evidence="8" key="1">
    <citation type="journal article" date="2019" name="Int. J. Syst. Evol. Microbiol.">
        <title>The Global Catalogue of Microorganisms (GCM) 10K type strain sequencing project: providing services to taxonomists for standard genome sequencing and annotation.</title>
        <authorList>
            <consortium name="The Broad Institute Genomics Platform"/>
            <consortium name="The Broad Institute Genome Sequencing Center for Infectious Disease"/>
            <person name="Wu L."/>
            <person name="Ma J."/>
        </authorList>
    </citation>
    <scope>NUCLEOTIDE SEQUENCE [LARGE SCALE GENOMIC DNA]</scope>
    <source>
        <strain evidence="8">CCM 8912</strain>
    </source>
</reference>
<dbReference type="EC" id="2.3.1.-" evidence="5"/>
<dbReference type="SUPFAM" id="SSF51161">
    <property type="entry name" value="Trimeric LpxA-like enzymes"/>
    <property type="match status" value="1"/>
</dbReference>